<dbReference type="Proteomes" id="UP000306918">
    <property type="component" value="Unassembled WGS sequence"/>
</dbReference>
<evidence type="ECO:0000313" key="1">
    <source>
        <dbReference type="EMBL" id="THU41492.1"/>
    </source>
</evidence>
<dbReference type="EMBL" id="STFF01000001">
    <property type="protein sequence ID" value="THU41492.1"/>
    <property type="molecule type" value="Genomic_DNA"/>
</dbReference>
<organism evidence="1 2">
    <name type="scientific">Niastella caeni</name>
    <dbReference type="NCBI Taxonomy" id="2569763"/>
    <lineage>
        <taxon>Bacteria</taxon>
        <taxon>Pseudomonadati</taxon>
        <taxon>Bacteroidota</taxon>
        <taxon>Chitinophagia</taxon>
        <taxon>Chitinophagales</taxon>
        <taxon>Chitinophagaceae</taxon>
        <taxon>Niastella</taxon>
    </lineage>
</organism>
<comment type="caution">
    <text evidence="1">The sequence shown here is derived from an EMBL/GenBank/DDBJ whole genome shotgun (WGS) entry which is preliminary data.</text>
</comment>
<sequence>MRKIAYCCVMILLLCCKEKYDAPVHVPITGYLVIEGYISANGPAEIHLSRSIPLADSALLINETGSKMQLQGRDNSIYDFVNNGGGMYSINQLNLNSSQQYRLNIKTREGKEYASDYVKVRTAPSIDSVGWIRENGDDVQIYINTHDPRNDTWYYRWTTEETWEYHSDYYTSLDFNRTSDGRIRGVKWRRPDMQRETSLYTCWQGENSTNLILGSSAKLSKDSIHKPLISIPFGSWKLSVLYSLYVKQYALSKEEYQFLEKMKRNSEETGSVFGRQPSELKGNVRCLTNPSEPVVGFIGIANRQEKRIWIKRTDLPDWQYVMSCETYIVPLKPIDSSEYYSYLMPVAPFEWGSGGMISYLGVTPSCVDCTIRGTNRKPTFWP</sequence>
<keyword evidence="2" id="KW-1185">Reference proteome</keyword>
<dbReference type="OrthoDB" id="1062680at2"/>
<reference evidence="1 2" key="1">
    <citation type="submission" date="2019-04" db="EMBL/GenBank/DDBJ databases">
        <title>Niastella caeni sp. nov., isolated from activated sludge.</title>
        <authorList>
            <person name="Sheng M."/>
        </authorList>
    </citation>
    <scope>NUCLEOTIDE SEQUENCE [LARGE SCALE GENOMIC DNA]</scope>
    <source>
        <strain evidence="1 2">HX-2-15</strain>
    </source>
</reference>
<name>A0A4S8I4G8_9BACT</name>
<accession>A0A4S8I4G8</accession>
<proteinExistence type="predicted"/>
<gene>
    <name evidence="1" type="ORF">FAM09_05125</name>
</gene>
<evidence type="ECO:0000313" key="2">
    <source>
        <dbReference type="Proteomes" id="UP000306918"/>
    </source>
</evidence>
<dbReference type="InterPro" id="IPR025345">
    <property type="entry name" value="DUF4249"/>
</dbReference>
<dbReference type="RefSeq" id="WP_136575982.1">
    <property type="nucleotide sequence ID" value="NZ_STFF01000001.1"/>
</dbReference>
<dbReference type="Pfam" id="PF14054">
    <property type="entry name" value="DUF4249"/>
    <property type="match status" value="1"/>
</dbReference>
<protein>
    <submittedName>
        <fullName evidence="1">DUF4249 domain-containing protein</fullName>
    </submittedName>
</protein>
<dbReference type="AlphaFoldDB" id="A0A4S8I4G8"/>